<dbReference type="InterPro" id="IPR016454">
    <property type="entry name" value="Cysteine_dSase"/>
</dbReference>
<dbReference type="EMBL" id="CADEPM010000012">
    <property type="protein sequence ID" value="CAB3411114.1"/>
    <property type="molecule type" value="Genomic_DNA"/>
</dbReference>
<dbReference type="Gene3D" id="1.10.260.50">
    <property type="match status" value="1"/>
</dbReference>
<dbReference type="OrthoDB" id="10250117at2759"/>
<evidence type="ECO:0000256" key="10">
    <source>
        <dbReference type="ARBA" id="ARBA00039054"/>
    </source>
</evidence>
<protein>
    <recommendedName>
        <fullName evidence="11">Selenocysteine lyase</fullName>
        <ecNumber evidence="10">4.4.1.16</ecNumber>
    </recommendedName>
</protein>
<dbReference type="EC" id="4.4.1.16" evidence="10"/>
<dbReference type="GO" id="GO:0009000">
    <property type="term" value="F:selenocysteine lyase activity"/>
    <property type="evidence" value="ECO:0007669"/>
    <property type="project" value="UniProtKB-EC"/>
</dbReference>
<dbReference type="Gene3D" id="3.40.640.10">
    <property type="entry name" value="Type I PLP-dependent aspartate aminotransferase-like (Major domain)"/>
    <property type="match status" value="1"/>
</dbReference>
<evidence type="ECO:0000256" key="7">
    <source>
        <dbReference type="ARBA" id="ARBA00022898"/>
    </source>
</evidence>
<evidence type="ECO:0000256" key="9">
    <source>
        <dbReference type="ARBA" id="ARBA00037407"/>
    </source>
</evidence>
<dbReference type="PIRSF" id="PIRSF005572">
    <property type="entry name" value="NifS"/>
    <property type="match status" value="1"/>
</dbReference>
<keyword evidence="6" id="KW-0808">Transferase</keyword>
<reference evidence="13 14" key="1">
    <citation type="submission" date="2020-04" db="EMBL/GenBank/DDBJ databases">
        <authorList>
            <person name="Laetsch R D."/>
            <person name="Stevens L."/>
            <person name="Kumar S."/>
            <person name="Blaxter L. M."/>
        </authorList>
    </citation>
    <scope>NUCLEOTIDE SEQUENCE [LARGE SCALE GENOMIC DNA]</scope>
</reference>
<evidence type="ECO:0000256" key="5">
    <source>
        <dbReference type="ARBA" id="ARBA00022490"/>
    </source>
</evidence>
<evidence type="ECO:0000256" key="1">
    <source>
        <dbReference type="ARBA" id="ARBA00001933"/>
    </source>
</evidence>
<evidence type="ECO:0000256" key="3">
    <source>
        <dbReference type="ARBA" id="ARBA00009236"/>
    </source>
</evidence>
<proteinExistence type="inferred from homology"/>
<evidence type="ECO:0000313" key="13">
    <source>
        <dbReference type="EMBL" id="CAB3411114.1"/>
    </source>
</evidence>
<dbReference type="SUPFAM" id="SSF53383">
    <property type="entry name" value="PLP-dependent transferases"/>
    <property type="match status" value="1"/>
</dbReference>
<keyword evidence="5" id="KW-0963">Cytoplasm</keyword>
<dbReference type="InterPro" id="IPR015424">
    <property type="entry name" value="PyrdxlP-dep_Trfase"/>
</dbReference>
<evidence type="ECO:0000313" key="14">
    <source>
        <dbReference type="Proteomes" id="UP000494206"/>
    </source>
</evidence>
<comment type="similarity">
    <text evidence="3">Belongs to the class-V pyridoxal-phosphate-dependent aminotransferase family.</text>
</comment>
<accession>A0A8S1FG23</accession>
<sequence length="365" mass="39974">MTDKIYLDHNATTPLDSSVKEDIIKALDFWQNPSSLNESANNVFNMIQNARCQIAQMCSAKPEGVIFTSGGTESNNWIIEAHDSILEAIAAKERKGLASVTLIPVDPTTGHVTVESVLEAITNETALVTIMMANNETGVLQPIVEIYSAIQQKFGKNRPILHCDAAQVAGKMNIDTSKLFVDVISIVGHKFYGPRIGALILSDSDLPLPPLLYGGKQESGRRSGTENTPMIVGLGSAAKCVNEKMSMQEDLENLRNYFEASLEETFGDNIIINFKSSPRLPNTSSVSFVGYSYRSRDLLQKCHTFYASTGSTCHRGEDSPVLRKCGIPYDVASKTVRFSVGKSTTKDEIDIVVKELAKLLNPDEF</sequence>
<dbReference type="Gene3D" id="3.90.1150.10">
    <property type="entry name" value="Aspartate Aminotransferase, domain 1"/>
    <property type="match status" value="1"/>
</dbReference>
<comment type="subunit">
    <text evidence="4">Homodimer.</text>
</comment>
<dbReference type="FunFam" id="3.90.1150.10:FF:000065">
    <property type="entry name" value="Selenocysteine lyase"/>
    <property type="match status" value="1"/>
</dbReference>
<keyword evidence="8" id="KW-0456">Lyase</keyword>
<dbReference type="GO" id="GO:0005829">
    <property type="term" value="C:cytosol"/>
    <property type="evidence" value="ECO:0007669"/>
    <property type="project" value="UniProtKB-SubCell"/>
</dbReference>
<dbReference type="Proteomes" id="UP000494206">
    <property type="component" value="Unassembled WGS sequence"/>
</dbReference>
<keyword evidence="14" id="KW-1185">Reference proteome</keyword>
<name>A0A8S1FG23_9PELO</name>
<dbReference type="InterPro" id="IPR015422">
    <property type="entry name" value="PyrdxlP-dep_Trfase_small"/>
</dbReference>
<evidence type="ECO:0000256" key="2">
    <source>
        <dbReference type="ARBA" id="ARBA00004514"/>
    </source>
</evidence>
<evidence type="ECO:0000256" key="4">
    <source>
        <dbReference type="ARBA" id="ARBA00011738"/>
    </source>
</evidence>
<dbReference type="GO" id="GO:0016740">
    <property type="term" value="F:transferase activity"/>
    <property type="evidence" value="ECO:0007669"/>
    <property type="project" value="UniProtKB-KW"/>
</dbReference>
<dbReference type="PANTHER" id="PTHR11601">
    <property type="entry name" value="CYSTEINE DESULFURYLASE FAMILY MEMBER"/>
    <property type="match status" value="1"/>
</dbReference>
<evidence type="ECO:0000256" key="8">
    <source>
        <dbReference type="ARBA" id="ARBA00023239"/>
    </source>
</evidence>
<keyword evidence="7" id="KW-0663">Pyridoxal phosphate</keyword>
<dbReference type="InterPro" id="IPR015421">
    <property type="entry name" value="PyrdxlP-dep_Trfase_major"/>
</dbReference>
<comment type="caution">
    <text evidence="13">The sequence shown here is derived from an EMBL/GenBank/DDBJ whole genome shotgun (WGS) entry which is preliminary data.</text>
</comment>
<comment type="subcellular location">
    <subcellularLocation>
        <location evidence="2">Cytoplasm</location>
        <location evidence="2">Cytosol</location>
    </subcellularLocation>
</comment>
<dbReference type="AlphaFoldDB" id="A0A8S1FG23"/>
<feature type="domain" description="Aminotransferase class V" evidence="12">
    <location>
        <begin position="5"/>
        <end position="351"/>
    </location>
</feature>
<comment type="function">
    <text evidence="9">Catalyzes the decomposition of L-selenocysteine to L-alanine and elemental selenium.</text>
</comment>
<dbReference type="PANTHER" id="PTHR11601:SF62">
    <property type="entry name" value="SELENOCYSTEINE LYASE"/>
    <property type="match status" value="1"/>
</dbReference>
<evidence type="ECO:0000256" key="6">
    <source>
        <dbReference type="ARBA" id="ARBA00022679"/>
    </source>
</evidence>
<organism evidence="13 14">
    <name type="scientific">Caenorhabditis bovis</name>
    <dbReference type="NCBI Taxonomy" id="2654633"/>
    <lineage>
        <taxon>Eukaryota</taxon>
        <taxon>Metazoa</taxon>
        <taxon>Ecdysozoa</taxon>
        <taxon>Nematoda</taxon>
        <taxon>Chromadorea</taxon>
        <taxon>Rhabditida</taxon>
        <taxon>Rhabditina</taxon>
        <taxon>Rhabditomorpha</taxon>
        <taxon>Rhabditoidea</taxon>
        <taxon>Rhabditidae</taxon>
        <taxon>Peloderinae</taxon>
        <taxon>Caenorhabditis</taxon>
    </lineage>
</organism>
<gene>
    <name evidence="13" type="ORF">CBOVIS_LOCUS12539</name>
</gene>
<dbReference type="InterPro" id="IPR000192">
    <property type="entry name" value="Aminotrans_V_dom"/>
</dbReference>
<evidence type="ECO:0000259" key="12">
    <source>
        <dbReference type="Pfam" id="PF00266"/>
    </source>
</evidence>
<dbReference type="Pfam" id="PF00266">
    <property type="entry name" value="Aminotran_5"/>
    <property type="match status" value="1"/>
</dbReference>
<evidence type="ECO:0000256" key="11">
    <source>
        <dbReference type="ARBA" id="ARBA00040554"/>
    </source>
</evidence>
<comment type="cofactor">
    <cofactor evidence="1">
        <name>pyridoxal 5'-phosphate</name>
        <dbReference type="ChEBI" id="CHEBI:597326"/>
    </cofactor>
</comment>